<feature type="domain" description="Major facilitator superfamily (MFS) profile" evidence="7">
    <location>
        <begin position="29"/>
        <end position="439"/>
    </location>
</feature>
<organism evidence="8 9">
    <name type="scientific">Herbiconiux aconitum</name>
    <dbReference type="NCBI Taxonomy" id="2970913"/>
    <lineage>
        <taxon>Bacteria</taxon>
        <taxon>Bacillati</taxon>
        <taxon>Actinomycetota</taxon>
        <taxon>Actinomycetes</taxon>
        <taxon>Micrococcales</taxon>
        <taxon>Microbacteriaceae</taxon>
        <taxon>Herbiconiux</taxon>
    </lineage>
</organism>
<name>A0ABT2GM56_9MICO</name>
<dbReference type="PROSITE" id="PS50850">
    <property type="entry name" value="MFS"/>
    <property type="match status" value="1"/>
</dbReference>
<reference evidence="8" key="1">
    <citation type="submission" date="2022-08" db="EMBL/GenBank/DDBJ databases">
        <authorList>
            <person name="Deng Y."/>
            <person name="Han X.-F."/>
            <person name="Zhang Y.-Q."/>
        </authorList>
    </citation>
    <scope>NUCLEOTIDE SEQUENCE</scope>
    <source>
        <strain evidence="8">CPCC 205763</strain>
    </source>
</reference>
<proteinExistence type="predicted"/>
<dbReference type="InterPro" id="IPR020846">
    <property type="entry name" value="MFS_dom"/>
</dbReference>
<evidence type="ECO:0000313" key="9">
    <source>
        <dbReference type="Proteomes" id="UP001165584"/>
    </source>
</evidence>
<feature type="transmembrane region" description="Helical" evidence="6">
    <location>
        <begin position="414"/>
        <end position="433"/>
    </location>
</feature>
<comment type="subcellular location">
    <subcellularLocation>
        <location evidence="1">Cell membrane</location>
        <topology evidence="1">Multi-pass membrane protein</topology>
    </subcellularLocation>
</comment>
<dbReference type="InterPro" id="IPR005829">
    <property type="entry name" value="Sugar_transporter_CS"/>
</dbReference>
<dbReference type="Gene3D" id="1.20.1250.20">
    <property type="entry name" value="MFS general substrate transporter like domains"/>
    <property type="match status" value="2"/>
</dbReference>
<feature type="transmembrane region" description="Helical" evidence="6">
    <location>
        <begin position="348"/>
        <end position="369"/>
    </location>
</feature>
<feature type="transmembrane region" description="Helical" evidence="6">
    <location>
        <begin position="281"/>
        <end position="303"/>
    </location>
</feature>
<feature type="transmembrane region" description="Helical" evidence="6">
    <location>
        <begin position="131"/>
        <end position="152"/>
    </location>
</feature>
<dbReference type="InterPro" id="IPR011701">
    <property type="entry name" value="MFS"/>
</dbReference>
<feature type="transmembrane region" description="Helical" evidence="6">
    <location>
        <begin position="164"/>
        <end position="187"/>
    </location>
</feature>
<feature type="compositionally biased region" description="Polar residues" evidence="5">
    <location>
        <begin position="13"/>
        <end position="22"/>
    </location>
</feature>
<keyword evidence="4 6" id="KW-0472">Membrane</keyword>
<evidence type="ECO:0000256" key="6">
    <source>
        <dbReference type="SAM" id="Phobius"/>
    </source>
</evidence>
<comment type="caution">
    <text evidence="8">The sequence shown here is derived from an EMBL/GenBank/DDBJ whole genome shotgun (WGS) entry which is preliminary data.</text>
</comment>
<evidence type="ECO:0000313" key="8">
    <source>
        <dbReference type="EMBL" id="MCS5717312.1"/>
    </source>
</evidence>
<keyword evidence="3 6" id="KW-1133">Transmembrane helix</keyword>
<evidence type="ECO:0000259" key="7">
    <source>
        <dbReference type="PROSITE" id="PS50850"/>
    </source>
</evidence>
<feature type="transmembrane region" description="Helical" evidence="6">
    <location>
        <begin position="193"/>
        <end position="211"/>
    </location>
</feature>
<accession>A0ABT2GM56</accession>
<evidence type="ECO:0000256" key="5">
    <source>
        <dbReference type="SAM" id="MobiDB-lite"/>
    </source>
</evidence>
<evidence type="ECO:0000256" key="4">
    <source>
        <dbReference type="ARBA" id="ARBA00023136"/>
    </source>
</evidence>
<evidence type="ECO:0000256" key="3">
    <source>
        <dbReference type="ARBA" id="ARBA00022989"/>
    </source>
</evidence>
<dbReference type="Pfam" id="PF07690">
    <property type="entry name" value="MFS_1"/>
    <property type="match status" value="2"/>
</dbReference>
<feature type="transmembrane region" description="Helical" evidence="6">
    <location>
        <begin position="315"/>
        <end position="336"/>
    </location>
</feature>
<feature type="region of interest" description="Disordered" evidence="5">
    <location>
        <begin position="1"/>
        <end position="27"/>
    </location>
</feature>
<dbReference type="PANTHER" id="PTHR23528">
    <property type="match status" value="1"/>
</dbReference>
<dbReference type="PROSITE" id="PS00216">
    <property type="entry name" value="SUGAR_TRANSPORT_1"/>
    <property type="match status" value="1"/>
</dbReference>
<feature type="transmembrane region" description="Helical" evidence="6">
    <location>
        <begin position="381"/>
        <end position="402"/>
    </location>
</feature>
<keyword evidence="9" id="KW-1185">Reference proteome</keyword>
<feature type="transmembrane region" description="Helical" evidence="6">
    <location>
        <begin position="106"/>
        <end position="125"/>
    </location>
</feature>
<dbReference type="SUPFAM" id="SSF103473">
    <property type="entry name" value="MFS general substrate transporter"/>
    <property type="match status" value="1"/>
</dbReference>
<dbReference type="InterPro" id="IPR036259">
    <property type="entry name" value="MFS_trans_sf"/>
</dbReference>
<keyword evidence="2 6" id="KW-0812">Transmembrane</keyword>
<evidence type="ECO:0000256" key="2">
    <source>
        <dbReference type="ARBA" id="ARBA00022692"/>
    </source>
</evidence>
<feature type="transmembrane region" description="Helical" evidence="6">
    <location>
        <begin position="66"/>
        <end position="85"/>
    </location>
</feature>
<feature type="transmembrane region" description="Helical" evidence="6">
    <location>
        <begin position="31"/>
        <end position="54"/>
    </location>
</feature>
<feature type="transmembrane region" description="Helical" evidence="6">
    <location>
        <begin position="247"/>
        <end position="269"/>
    </location>
</feature>
<gene>
    <name evidence="8" type="ORF">N1027_04085</name>
</gene>
<protein>
    <submittedName>
        <fullName evidence="8">MFS transporter</fullName>
    </submittedName>
</protein>
<dbReference type="PANTHER" id="PTHR23528:SF1">
    <property type="entry name" value="MAJOR FACILITATOR SUPERFAMILY (MFS) PROFILE DOMAIN-CONTAINING PROTEIN"/>
    <property type="match status" value="1"/>
</dbReference>
<dbReference type="Proteomes" id="UP001165584">
    <property type="component" value="Unassembled WGS sequence"/>
</dbReference>
<evidence type="ECO:0000256" key="1">
    <source>
        <dbReference type="ARBA" id="ARBA00004651"/>
    </source>
</evidence>
<dbReference type="EMBL" id="JANLCM010000001">
    <property type="protein sequence ID" value="MCS5717312.1"/>
    <property type="molecule type" value="Genomic_DNA"/>
</dbReference>
<sequence>MDQATTHSERDSSTVTETSLLRSPQRPPRGYVPTLALSQFGMYLALIAPTIGGLSVKIQGLVGLEAAPGQLGFVTGIGALFALVVQPLAGRLSDRTTSRFGMRRPWIAVGVIGMALALVGCALASSIPLLLVAWCAAQLFANFAFAAQSASIADQVPEPKRGGVSGIIGAATPLGVLVGAVLLALLPNDVLRFTVPAVIALIVGLLFALALKDRVRATKPAEPLSVRQLLSSFVFDPRKNPDFGWAWLSKLLILLGYMSISTYLTLYLASAYGMEIDEQLAFNSLANVVGVSALIVFSVLGGFLSDRVGRRKPFVVASGLVIAVGVALIAGSPAFGAAGLGTILIGEAILGAGAGCFFAVDQALCIALLPDPEHTAKDLGVLNIANTLPSSIAPLLGGVLVIPLGNALFAGGGYTLWFAVATIIAIVGAFLVLRIRGVR</sequence>
<dbReference type="RefSeq" id="WP_259505460.1">
    <property type="nucleotide sequence ID" value="NZ_JANLCM010000001.1"/>
</dbReference>